<evidence type="ECO:0000313" key="2">
    <source>
        <dbReference type="Proteomes" id="UP000826195"/>
    </source>
</evidence>
<evidence type="ECO:0000313" key="1">
    <source>
        <dbReference type="EMBL" id="KAH0559116.1"/>
    </source>
</evidence>
<dbReference type="Proteomes" id="UP000826195">
    <property type="component" value="Unassembled WGS sequence"/>
</dbReference>
<sequence>MSDYYVVKFQVNKDPWDVAPKLWLTRNNGDDDDESDDDDDYDQCWWPNNYQWYKKSNQIIFNGSTKGWKLCDIVEVDNFQYGSLEEAEVRADTLNRRDLEDKRFNELKEQVAIMGNKNRIIDCNCNCNSYVIPKKLNEILSHSEKIKAMLVKIKQQADAKIVKPTLEKLLPIKSYKDLKTFETKFLEEDWISPALKELIGILTDGEKIHESVFRILETIFSRELAAQCTWDGNNGLKIKDLLVIKKIEVTLRGIAPEYNGLFQQDVITWFEKNRNSTLLPD</sequence>
<protein>
    <recommendedName>
        <fullName evidence="3">DUF4806 domain-containing protein</fullName>
    </recommendedName>
</protein>
<dbReference type="EMBL" id="JAHXZJ010000377">
    <property type="protein sequence ID" value="KAH0559116.1"/>
    <property type="molecule type" value="Genomic_DNA"/>
</dbReference>
<proteinExistence type="predicted"/>
<dbReference type="AlphaFoldDB" id="A0AAV7ITL3"/>
<accession>A0AAV7ITL3</accession>
<evidence type="ECO:0008006" key="3">
    <source>
        <dbReference type="Google" id="ProtNLM"/>
    </source>
</evidence>
<keyword evidence="2" id="KW-1185">Reference proteome</keyword>
<comment type="caution">
    <text evidence="1">The sequence shown here is derived from an EMBL/GenBank/DDBJ whole genome shotgun (WGS) entry which is preliminary data.</text>
</comment>
<reference evidence="1 2" key="1">
    <citation type="journal article" date="2021" name="J. Hered.">
        <title>A chromosome-level genome assembly of the parasitoid wasp, Cotesia glomerata (Hymenoptera: Braconidae).</title>
        <authorList>
            <person name="Pinto B.J."/>
            <person name="Weis J.J."/>
            <person name="Gamble T."/>
            <person name="Ode P.J."/>
            <person name="Paul R."/>
            <person name="Zaspel J.M."/>
        </authorList>
    </citation>
    <scope>NUCLEOTIDE SEQUENCE [LARGE SCALE GENOMIC DNA]</scope>
    <source>
        <strain evidence="1">CgM1</strain>
    </source>
</reference>
<organism evidence="1 2">
    <name type="scientific">Cotesia glomerata</name>
    <name type="common">Lepidopteran parasitic wasp</name>
    <name type="synonym">Apanteles glomeratus</name>
    <dbReference type="NCBI Taxonomy" id="32391"/>
    <lineage>
        <taxon>Eukaryota</taxon>
        <taxon>Metazoa</taxon>
        <taxon>Ecdysozoa</taxon>
        <taxon>Arthropoda</taxon>
        <taxon>Hexapoda</taxon>
        <taxon>Insecta</taxon>
        <taxon>Pterygota</taxon>
        <taxon>Neoptera</taxon>
        <taxon>Endopterygota</taxon>
        <taxon>Hymenoptera</taxon>
        <taxon>Apocrita</taxon>
        <taxon>Ichneumonoidea</taxon>
        <taxon>Braconidae</taxon>
        <taxon>Microgastrinae</taxon>
        <taxon>Cotesia</taxon>
    </lineage>
</organism>
<name>A0AAV7ITL3_COTGL</name>
<gene>
    <name evidence="1" type="ORF">KQX54_000792</name>
</gene>